<dbReference type="STRING" id="8022.A0A060Z7T6"/>
<dbReference type="SMART" id="SM00325">
    <property type="entry name" value="RhoGEF"/>
    <property type="match status" value="1"/>
</dbReference>
<dbReference type="GO" id="GO:0005634">
    <property type="term" value="C:nucleus"/>
    <property type="evidence" value="ECO:0007669"/>
    <property type="project" value="TreeGrafter"/>
</dbReference>
<evidence type="ECO:0000313" key="4">
    <source>
        <dbReference type="Proteomes" id="UP000193380"/>
    </source>
</evidence>
<keyword evidence="1" id="KW-1133">Transmembrane helix</keyword>
<dbReference type="PANTHER" id="PTHR12845">
    <property type="entry name" value="GUANINE NUCLEOTIDE EXCHANGE FACTOR"/>
    <property type="match status" value="1"/>
</dbReference>
<dbReference type="Proteomes" id="UP000193380">
    <property type="component" value="Unassembled WGS sequence"/>
</dbReference>
<feature type="domain" description="DH" evidence="2">
    <location>
        <begin position="12"/>
        <end position="150"/>
    </location>
</feature>
<dbReference type="SUPFAM" id="SSF48065">
    <property type="entry name" value="DBL homology domain (DH-domain)"/>
    <property type="match status" value="1"/>
</dbReference>
<organism evidence="3 4">
    <name type="scientific">Oncorhynchus mykiss</name>
    <name type="common">Rainbow trout</name>
    <name type="synonym">Salmo gairdneri</name>
    <dbReference type="NCBI Taxonomy" id="8022"/>
    <lineage>
        <taxon>Eukaryota</taxon>
        <taxon>Metazoa</taxon>
        <taxon>Chordata</taxon>
        <taxon>Craniata</taxon>
        <taxon>Vertebrata</taxon>
        <taxon>Euteleostomi</taxon>
        <taxon>Actinopterygii</taxon>
        <taxon>Neopterygii</taxon>
        <taxon>Teleostei</taxon>
        <taxon>Protacanthopterygii</taxon>
        <taxon>Salmoniformes</taxon>
        <taxon>Salmonidae</taxon>
        <taxon>Salmoninae</taxon>
        <taxon>Oncorhynchus</taxon>
    </lineage>
</organism>
<dbReference type="PANTHER" id="PTHR12845:SF2">
    <property type="entry name" value="DH DOMAIN-CONTAINING PROTEIN-RELATED"/>
    <property type="match status" value="1"/>
</dbReference>
<dbReference type="AlphaFoldDB" id="A0A060Z7T6"/>
<dbReference type="PaxDb" id="8022-A0A060Z7T6"/>
<protein>
    <recommendedName>
        <fullName evidence="2">DH domain-containing protein</fullName>
    </recommendedName>
</protein>
<dbReference type="GO" id="GO:0005085">
    <property type="term" value="F:guanyl-nucleotide exchange factor activity"/>
    <property type="evidence" value="ECO:0007669"/>
    <property type="project" value="InterPro"/>
</dbReference>
<keyword evidence="1" id="KW-0472">Membrane</keyword>
<feature type="non-terminal residue" evidence="3">
    <location>
        <position position="150"/>
    </location>
</feature>
<reference evidence="3" key="2">
    <citation type="submission" date="2014-03" db="EMBL/GenBank/DDBJ databases">
        <authorList>
            <person name="Genoscope - CEA"/>
        </authorList>
    </citation>
    <scope>NUCLEOTIDE SEQUENCE</scope>
</reference>
<dbReference type="Gene3D" id="1.20.900.10">
    <property type="entry name" value="Dbl homology (DH) domain"/>
    <property type="match status" value="1"/>
</dbReference>
<accession>A0A060Z7T6</accession>
<reference evidence="3" key="1">
    <citation type="journal article" date="2014" name="Nat. Commun.">
        <title>The rainbow trout genome provides novel insights into evolution after whole-genome duplication in vertebrates.</title>
        <authorList>
            <person name="Berthelot C."/>
            <person name="Brunet F."/>
            <person name="Chalopin D."/>
            <person name="Juanchich A."/>
            <person name="Bernard M."/>
            <person name="Noel B."/>
            <person name="Bento P."/>
            <person name="Da Silva C."/>
            <person name="Labadie K."/>
            <person name="Alberti A."/>
            <person name="Aury J.M."/>
            <person name="Louis A."/>
            <person name="Dehais P."/>
            <person name="Bardou P."/>
            <person name="Montfort J."/>
            <person name="Klopp C."/>
            <person name="Cabau C."/>
            <person name="Gaspin C."/>
            <person name="Thorgaard G.H."/>
            <person name="Boussaha M."/>
            <person name="Quillet E."/>
            <person name="Guyomard R."/>
            <person name="Galiana D."/>
            <person name="Bobe J."/>
            <person name="Volff J.N."/>
            <person name="Genet C."/>
            <person name="Wincker P."/>
            <person name="Jaillon O."/>
            <person name="Roest Crollius H."/>
            <person name="Guiguen Y."/>
        </authorList>
    </citation>
    <scope>NUCLEOTIDE SEQUENCE [LARGE SCALE GENOMIC DNA]</scope>
</reference>
<dbReference type="Pfam" id="PF00621">
    <property type="entry name" value="RhoGEF"/>
    <property type="match status" value="1"/>
</dbReference>
<evidence type="ECO:0000256" key="1">
    <source>
        <dbReference type="SAM" id="Phobius"/>
    </source>
</evidence>
<dbReference type="InterPro" id="IPR000219">
    <property type="entry name" value="DH_dom"/>
</dbReference>
<dbReference type="EMBL" id="FR953905">
    <property type="protein sequence ID" value="CDR00148.1"/>
    <property type="molecule type" value="Genomic_DNA"/>
</dbReference>
<name>A0A060Z7T6_ONCMY</name>
<feature type="transmembrane region" description="Helical" evidence="1">
    <location>
        <begin position="12"/>
        <end position="32"/>
    </location>
</feature>
<keyword evidence="1" id="KW-0812">Transmembrane</keyword>
<dbReference type="GO" id="GO:0035556">
    <property type="term" value="P:intracellular signal transduction"/>
    <property type="evidence" value="ECO:0007669"/>
    <property type="project" value="InterPro"/>
</dbReference>
<dbReference type="InterPro" id="IPR001331">
    <property type="entry name" value="GDS_CDC24_CS"/>
</dbReference>
<dbReference type="GO" id="GO:0005737">
    <property type="term" value="C:cytoplasm"/>
    <property type="evidence" value="ECO:0007669"/>
    <property type="project" value="TreeGrafter"/>
</dbReference>
<dbReference type="PROSITE" id="PS50010">
    <property type="entry name" value="DH_2"/>
    <property type="match status" value="1"/>
</dbReference>
<proteinExistence type="predicted"/>
<evidence type="ECO:0000313" key="3">
    <source>
        <dbReference type="EMBL" id="CDR00148.1"/>
    </source>
</evidence>
<gene>
    <name evidence="3" type="ORF">GSONMT00035316001</name>
</gene>
<dbReference type="InterPro" id="IPR035899">
    <property type="entry name" value="DBL_dom_sf"/>
</dbReference>
<sequence>MSQASLCPSLYIVSVNVYLVVFLCICCSRSFLSKLEERVESDMMHFTVCDIIARHCQRFKKVYVPYLTNQSYQDATYQRLMDENQGFRRVVEKLERSPVCQRLPLRSFLILPFQRITRIKLLVQNIVKRTAQGTEEEVQAIKAMKLLERV</sequence>
<dbReference type="PROSITE" id="PS00741">
    <property type="entry name" value="DH_1"/>
    <property type="match status" value="1"/>
</dbReference>
<dbReference type="InterPro" id="IPR047271">
    <property type="entry name" value="Ephexin-like"/>
</dbReference>
<evidence type="ECO:0000259" key="2">
    <source>
        <dbReference type="PROSITE" id="PS50010"/>
    </source>
</evidence>